<dbReference type="GO" id="GO:0008168">
    <property type="term" value="F:methyltransferase activity"/>
    <property type="evidence" value="ECO:0007669"/>
    <property type="project" value="UniProtKB-KW"/>
</dbReference>
<dbReference type="Gene3D" id="3.40.50.150">
    <property type="entry name" value="Vaccinia Virus protein VP39"/>
    <property type="match status" value="1"/>
</dbReference>
<accession>A0A7X2J2V6</accession>
<organism evidence="1 2">
    <name type="scientific">Metabacillus lacus</name>
    <dbReference type="NCBI Taxonomy" id="1983721"/>
    <lineage>
        <taxon>Bacteria</taxon>
        <taxon>Bacillati</taxon>
        <taxon>Bacillota</taxon>
        <taxon>Bacilli</taxon>
        <taxon>Bacillales</taxon>
        <taxon>Bacillaceae</taxon>
        <taxon>Metabacillus</taxon>
    </lineage>
</organism>
<dbReference type="EMBL" id="WKKI01000080">
    <property type="protein sequence ID" value="MRX74351.1"/>
    <property type="molecule type" value="Genomic_DNA"/>
</dbReference>
<protein>
    <submittedName>
        <fullName evidence="1">SAM-dependent methyltransferase</fullName>
    </submittedName>
</protein>
<name>A0A7X2J2V6_9BACI</name>
<proteinExistence type="predicted"/>
<dbReference type="RefSeq" id="WP_154309797.1">
    <property type="nucleotide sequence ID" value="NZ_WKKI01000080.1"/>
</dbReference>
<dbReference type="GO" id="GO:0032259">
    <property type="term" value="P:methylation"/>
    <property type="evidence" value="ECO:0007669"/>
    <property type="project" value="UniProtKB-KW"/>
</dbReference>
<gene>
    <name evidence="1" type="ORF">GJU40_19720</name>
</gene>
<dbReference type="OrthoDB" id="64188at2"/>
<evidence type="ECO:0000313" key="1">
    <source>
        <dbReference type="EMBL" id="MRX74351.1"/>
    </source>
</evidence>
<evidence type="ECO:0000313" key="2">
    <source>
        <dbReference type="Proteomes" id="UP000448867"/>
    </source>
</evidence>
<dbReference type="InterPro" id="IPR029063">
    <property type="entry name" value="SAM-dependent_MTases_sf"/>
</dbReference>
<sequence length="186" mass="21298">MLSEILSDIKVVIGAGEYNNNPGWVHTQEEELNLLGERGWKNRFESNSVTAILAEHVWEHLTFQEGVEGAKICFKYLKHNGYIRCAVPDGYFKNEDYQNTVKVGGPGPLDHPAYSHKIVHNYQTLTNMFEMAGFEVNLLEYCDEEGNFHAKKWDGRDGVIFRSKKYDPRNSTTLVFPSLIVDAIKR</sequence>
<dbReference type="SUPFAM" id="SSF53335">
    <property type="entry name" value="S-adenosyl-L-methionine-dependent methyltransferases"/>
    <property type="match status" value="1"/>
</dbReference>
<dbReference type="AlphaFoldDB" id="A0A7X2J2V6"/>
<reference evidence="1 2" key="1">
    <citation type="submission" date="2019-11" db="EMBL/GenBank/DDBJ databases">
        <title>Bacillus lacus genome.</title>
        <authorList>
            <person name="Allen C.J."/>
            <person name="Newman J.D."/>
        </authorList>
    </citation>
    <scope>NUCLEOTIDE SEQUENCE [LARGE SCALE GENOMIC DNA]</scope>
    <source>
        <strain evidence="1 2">KCTC 33946</strain>
    </source>
</reference>
<dbReference type="Proteomes" id="UP000448867">
    <property type="component" value="Unassembled WGS sequence"/>
</dbReference>
<keyword evidence="1" id="KW-0489">Methyltransferase</keyword>
<comment type="caution">
    <text evidence="1">The sequence shown here is derived from an EMBL/GenBank/DDBJ whole genome shotgun (WGS) entry which is preliminary data.</text>
</comment>
<keyword evidence="2" id="KW-1185">Reference proteome</keyword>
<keyword evidence="1" id="KW-0808">Transferase</keyword>